<keyword evidence="6" id="KW-1185">Reference proteome</keyword>
<dbReference type="InterPro" id="IPR036770">
    <property type="entry name" value="Ankyrin_rpt-contain_sf"/>
</dbReference>
<accession>A0A8J6LEQ3</accession>
<evidence type="ECO:0000256" key="4">
    <source>
        <dbReference type="SAM" id="MobiDB-lite"/>
    </source>
</evidence>
<dbReference type="Gene3D" id="1.25.40.20">
    <property type="entry name" value="Ankyrin repeat-containing domain"/>
    <property type="match status" value="2"/>
</dbReference>
<feature type="repeat" description="ANK" evidence="3">
    <location>
        <begin position="115"/>
        <end position="147"/>
    </location>
</feature>
<dbReference type="PANTHER" id="PTHR24161:SF121">
    <property type="entry name" value="M-PHASE PHOSPHOPROTEIN 8"/>
    <property type="match status" value="1"/>
</dbReference>
<keyword evidence="2 3" id="KW-0040">ANK repeat</keyword>
<name>A0A8J6LEQ3_TENMO</name>
<evidence type="ECO:0000256" key="2">
    <source>
        <dbReference type="ARBA" id="ARBA00023043"/>
    </source>
</evidence>
<proteinExistence type="predicted"/>
<dbReference type="Proteomes" id="UP000719412">
    <property type="component" value="Unassembled WGS sequence"/>
</dbReference>
<feature type="repeat" description="ANK" evidence="3">
    <location>
        <begin position="181"/>
        <end position="213"/>
    </location>
</feature>
<dbReference type="InterPro" id="IPR002110">
    <property type="entry name" value="Ankyrin_rpt"/>
</dbReference>
<dbReference type="SMART" id="SM00248">
    <property type="entry name" value="ANK"/>
    <property type="match status" value="10"/>
</dbReference>
<organism evidence="5 6">
    <name type="scientific">Tenebrio molitor</name>
    <name type="common">Yellow mealworm beetle</name>
    <dbReference type="NCBI Taxonomy" id="7067"/>
    <lineage>
        <taxon>Eukaryota</taxon>
        <taxon>Metazoa</taxon>
        <taxon>Ecdysozoa</taxon>
        <taxon>Arthropoda</taxon>
        <taxon>Hexapoda</taxon>
        <taxon>Insecta</taxon>
        <taxon>Pterygota</taxon>
        <taxon>Neoptera</taxon>
        <taxon>Endopterygota</taxon>
        <taxon>Coleoptera</taxon>
        <taxon>Polyphaga</taxon>
        <taxon>Cucujiformia</taxon>
        <taxon>Tenebrionidae</taxon>
        <taxon>Tenebrio</taxon>
    </lineage>
</organism>
<protein>
    <submittedName>
        <fullName evidence="5">Uncharacterized protein</fullName>
    </submittedName>
</protein>
<keyword evidence="1" id="KW-0677">Repeat</keyword>
<dbReference type="AlphaFoldDB" id="A0A8J6LEQ3"/>
<evidence type="ECO:0000313" key="5">
    <source>
        <dbReference type="EMBL" id="KAH0810006.1"/>
    </source>
</evidence>
<reference evidence="5" key="2">
    <citation type="submission" date="2021-08" db="EMBL/GenBank/DDBJ databases">
        <authorList>
            <person name="Eriksson T."/>
        </authorList>
    </citation>
    <scope>NUCLEOTIDE SEQUENCE</scope>
    <source>
        <strain evidence="5">Stoneville</strain>
        <tissue evidence="5">Whole head</tissue>
    </source>
</reference>
<dbReference type="PROSITE" id="PS50297">
    <property type="entry name" value="ANK_REP_REGION"/>
    <property type="match status" value="7"/>
</dbReference>
<dbReference type="Pfam" id="PF13606">
    <property type="entry name" value="Ank_3"/>
    <property type="match status" value="1"/>
</dbReference>
<dbReference type="SUPFAM" id="SSF48403">
    <property type="entry name" value="Ankyrin repeat"/>
    <property type="match status" value="1"/>
</dbReference>
<feature type="repeat" description="ANK" evidence="3">
    <location>
        <begin position="342"/>
        <end position="374"/>
    </location>
</feature>
<dbReference type="EMBL" id="JABDTM020027777">
    <property type="protein sequence ID" value="KAH0810006.1"/>
    <property type="molecule type" value="Genomic_DNA"/>
</dbReference>
<gene>
    <name evidence="5" type="ORF">GEV33_012786</name>
</gene>
<dbReference type="Pfam" id="PF12796">
    <property type="entry name" value="Ank_2"/>
    <property type="match status" value="3"/>
</dbReference>
<feature type="repeat" description="ANK" evidence="3">
    <location>
        <begin position="82"/>
        <end position="114"/>
    </location>
</feature>
<feature type="region of interest" description="Disordered" evidence="4">
    <location>
        <begin position="719"/>
        <end position="740"/>
    </location>
</feature>
<reference evidence="5" key="1">
    <citation type="journal article" date="2020" name="J Insects Food Feed">
        <title>The yellow mealworm (Tenebrio molitor) genome: a resource for the emerging insects as food and feed industry.</title>
        <authorList>
            <person name="Eriksson T."/>
            <person name="Andere A."/>
            <person name="Kelstrup H."/>
            <person name="Emery V."/>
            <person name="Picard C."/>
        </authorList>
    </citation>
    <scope>NUCLEOTIDE SEQUENCE</scope>
    <source>
        <strain evidence="5">Stoneville</strain>
        <tissue evidence="5">Whole head</tissue>
    </source>
</reference>
<feature type="repeat" description="ANK" evidence="3">
    <location>
        <begin position="275"/>
        <end position="307"/>
    </location>
</feature>
<evidence type="ECO:0000256" key="1">
    <source>
        <dbReference type="ARBA" id="ARBA00022737"/>
    </source>
</evidence>
<evidence type="ECO:0000313" key="6">
    <source>
        <dbReference type="Proteomes" id="UP000719412"/>
    </source>
</evidence>
<dbReference type="PROSITE" id="PS50088">
    <property type="entry name" value="ANK_REPEAT"/>
    <property type="match status" value="7"/>
</dbReference>
<evidence type="ECO:0000256" key="3">
    <source>
        <dbReference type="PROSITE-ProRule" id="PRU00023"/>
    </source>
</evidence>
<feature type="repeat" description="ANK" evidence="3">
    <location>
        <begin position="242"/>
        <end position="274"/>
    </location>
</feature>
<dbReference type="PRINTS" id="PR01415">
    <property type="entry name" value="ANKYRIN"/>
</dbReference>
<comment type="caution">
    <text evidence="5">The sequence shown here is derived from an EMBL/GenBank/DDBJ whole genome shotgun (WGS) entry which is preliminary data.</text>
</comment>
<dbReference type="Pfam" id="PF00023">
    <property type="entry name" value="Ank"/>
    <property type="match status" value="1"/>
</dbReference>
<feature type="repeat" description="ANK" evidence="3">
    <location>
        <begin position="148"/>
        <end position="180"/>
    </location>
</feature>
<sequence>MVKRVSEAAGIGLTLVWQTIKEMEETHAVKSPPRKRNRKILFDEGLAEEWNEKLIAGIQRDHLELVDRSLRNGADVNSVDSYGNTPLANAAQRGDVGILSRLISEGADVDKVGATGKSPLSRAAYWGHLNAVEYLLSQGADLNAVNPDGNTPLALAVQHNQMQVVEYLTTVGANISKMGRKGKTPLSWAVLNENLEMIEFLLDNGGFLTIHTAFLDAIQTKNLEIVQLLRERGARVNIEYKNGYTPLTKAIELDSAEIVDELVRNGASVGLCDGNGNLPLAKALEKSNIEITKYLLENGADVKAVQLKFKNFHLLKCLETKKFDMVKLLIDHGANMEIIGELGYSPLTKSVEMENFQMVKYLVERGANVNQVDDNQNTALAIAASNCDLRIFDYLIKNGGVVSQATSKIQEMANDNEDFALYLKLINDDEVKFSQTLPHLPKTESNPFVEVRTDMQQNTVTQHRRVSSMDGAPDSASQLEQHALAPKFRAEPMRSCGKWPLPSIVRYDARTHRDFSATSSVNFPVGEIQCKQTGAMIVHLCAVRAIIGRALLQRKIRSSYFVLRTPRYGGIEKNLSSAEIRDLVGDRRAGGCAASREMRITCVAIGIRNHPRERIADRHGAYRPALPGFGSRQGARRFLPIYRLSLSRDPSPSREIEKGSFFQPDRSLGRTDRSLVPPIVELPDGQSTHLYRHLYRHRSLISIISFSGQNLKVPQGHAVASSHRSPGSVRADWPPVKSPKQRVATDGEQKIVVLQIFEKEPHVRQREVARRTKKKKKKKKKKTVAGNYKILAQALYREKFSVRRVPHSQTFLAVVYGKMVLFDREVYVAYGC</sequence>
<dbReference type="PANTHER" id="PTHR24161">
    <property type="entry name" value="ANK_REP_REGION DOMAIN-CONTAINING PROTEIN-RELATED"/>
    <property type="match status" value="1"/>
</dbReference>